<feature type="transmembrane region" description="Helical" evidence="4">
    <location>
        <begin position="395"/>
        <end position="418"/>
    </location>
</feature>
<dbReference type="EMBL" id="GL377306">
    <property type="protein sequence ID" value="EFI97528.1"/>
    <property type="molecule type" value="Genomic_DNA"/>
</dbReference>
<organism evidence="7">
    <name type="scientific">Schizophyllum commune (strain H4-8 / FGSC 9210)</name>
    <name type="common">Split gill fungus</name>
    <dbReference type="NCBI Taxonomy" id="578458"/>
    <lineage>
        <taxon>Eukaryota</taxon>
        <taxon>Fungi</taxon>
        <taxon>Dikarya</taxon>
        <taxon>Basidiomycota</taxon>
        <taxon>Agaricomycotina</taxon>
        <taxon>Agaricomycetes</taxon>
        <taxon>Agaricomycetidae</taxon>
        <taxon>Agaricales</taxon>
        <taxon>Schizophyllaceae</taxon>
        <taxon>Schizophyllum</taxon>
    </lineage>
</organism>
<protein>
    <recommendedName>
        <fullName evidence="5">Major facilitator superfamily (MFS) profile domain-containing protein</fullName>
    </recommendedName>
</protein>
<evidence type="ECO:0000256" key="2">
    <source>
        <dbReference type="ARBA" id="ARBA00006727"/>
    </source>
</evidence>
<evidence type="ECO:0000313" key="6">
    <source>
        <dbReference type="EMBL" id="EFI97528.1"/>
    </source>
</evidence>
<dbReference type="GO" id="GO:0016020">
    <property type="term" value="C:membrane"/>
    <property type="evidence" value="ECO:0007669"/>
    <property type="project" value="UniProtKB-SubCell"/>
</dbReference>
<dbReference type="InterPro" id="IPR011701">
    <property type="entry name" value="MFS"/>
</dbReference>
<evidence type="ECO:0000259" key="5">
    <source>
        <dbReference type="PROSITE" id="PS50850"/>
    </source>
</evidence>
<feature type="transmembrane region" description="Helical" evidence="4">
    <location>
        <begin position="138"/>
        <end position="155"/>
    </location>
</feature>
<feature type="domain" description="Major facilitator superfamily (MFS) profile" evidence="5">
    <location>
        <begin position="285"/>
        <end position="475"/>
    </location>
</feature>
<feature type="transmembrane region" description="Helical" evidence="4">
    <location>
        <begin position="227"/>
        <end position="246"/>
    </location>
</feature>
<feature type="region of interest" description="Disordered" evidence="3">
    <location>
        <begin position="1"/>
        <end position="41"/>
    </location>
</feature>
<sequence>MATPEVQCSKAVLAGPIPPTKPEEETASVHEGAGERGDDDDYPDGGRKAWLVVLGTFMYACAVMGWAMSFGVFQDYYHRHVFPDVDVSLLTLVGGALNFAQTSMSYLSGGLGERFGYKVCVGPTRPEYASLIISHQRMIGISSILSFLCMFATSWCTSFALVFLFQGFFQGIVNGLQLPLIMSLPSQWFLRRRGLATGLAVSGAGIGGAVVSVVMRKLLTSVGNHHALLIYSFVNGVTYLVAWLVIDARRPAAKRRWLPRKINGSFYCMTFSMFFSNWGYLTPYFFITTFTKATVPSLDENSLLPAVPLIVMSACIAYLCCYAPVISSLTRRADGIGRIVSGFVADGLGPMNSLFMSFFLGGLSQILLWTFAKTYAVTIAFAVVYGLLGGWYVSLTPVVCAQLFGIDGLGTITGWMVLMTAPGQFAGGSVGGAILSAAGNDWRSLSLYAGAMMILGSLFVLYARIKMDKRLISAV</sequence>
<feature type="transmembrane region" description="Helical" evidence="4">
    <location>
        <begin position="339"/>
        <end position="360"/>
    </location>
</feature>
<dbReference type="Pfam" id="PF07690">
    <property type="entry name" value="MFS_1"/>
    <property type="match status" value="1"/>
</dbReference>
<dbReference type="Gene3D" id="1.20.1250.20">
    <property type="entry name" value="MFS general substrate transporter like domains"/>
    <property type="match status" value="2"/>
</dbReference>
<proteinExistence type="inferred from homology"/>
<accession>D8Q656</accession>
<reference evidence="6 7" key="1">
    <citation type="journal article" date="2010" name="Nat. Biotechnol.">
        <title>Genome sequence of the model mushroom Schizophyllum commune.</title>
        <authorList>
            <person name="Ohm R.A."/>
            <person name="de Jong J.F."/>
            <person name="Lugones L.G."/>
            <person name="Aerts A."/>
            <person name="Kothe E."/>
            <person name="Stajich J.E."/>
            <person name="de Vries R.P."/>
            <person name="Record E."/>
            <person name="Levasseur A."/>
            <person name="Baker S.E."/>
            <person name="Bartholomew K.A."/>
            <person name="Coutinho P.M."/>
            <person name="Erdmann S."/>
            <person name="Fowler T.J."/>
            <person name="Gathman A.C."/>
            <person name="Lombard V."/>
            <person name="Henrissat B."/>
            <person name="Knabe N."/>
            <person name="Kuees U."/>
            <person name="Lilly W.W."/>
            <person name="Lindquist E."/>
            <person name="Lucas S."/>
            <person name="Magnuson J.K."/>
            <person name="Piumi F."/>
            <person name="Raudaskoski M."/>
            <person name="Salamov A."/>
            <person name="Schmutz J."/>
            <person name="Schwarze F.W.M.R."/>
            <person name="vanKuyk P.A."/>
            <person name="Horton J.S."/>
            <person name="Grigoriev I.V."/>
            <person name="Woesten H.A.B."/>
        </authorList>
    </citation>
    <scope>NUCLEOTIDE SEQUENCE [LARGE SCALE GENOMIC DNA]</scope>
    <source>
        <strain evidence="7">H4-8 / FGSC 9210</strain>
    </source>
</reference>
<comment type="subcellular location">
    <subcellularLocation>
        <location evidence="1">Membrane</location>
        <topology evidence="1">Multi-pass membrane protein</topology>
    </subcellularLocation>
</comment>
<feature type="transmembrane region" description="Helical" evidence="4">
    <location>
        <begin position="366"/>
        <end position="388"/>
    </location>
</feature>
<dbReference type="PANTHER" id="PTHR11360:SF284">
    <property type="entry name" value="EG:103B4.3 PROTEIN-RELATED"/>
    <property type="match status" value="1"/>
</dbReference>
<evidence type="ECO:0000256" key="3">
    <source>
        <dbReference type="SAM" id="MobiDB-lite"/>
    </source>
</evidence>
<dbReference type="InterPro" id="IPR020846">
    <property type="entry name" value="MFS_dom"/>
</dbReference>
<keyword evidence="4" id="KW-1133">Transmembrane helix</keyword>
<evidence type="ECO:0000256" key="1">
    <source>
        <dbReference type="ARBA" id="ARBA00004141"/>
    </source>
</evidence>
<keyword evidence="4" id="KW-0472">Membrane</keyword>
<dbReference type="Proteomes" id="UP000007431">
    <property type="component" value="Unassembled WGS sequence"/>
</dbReference>
<dbReference type="PANTHER" id="PTHR11360">
    <property type="entry name" value="MONOCARBOXYLATE TRANSPORTER"/>
    <property type="match status" value="1"/>
</dbReference>
<dbReference type="OMA" id="MHAVIWI"/>
<dbReference type="GO" id="GO:0022857">
    <property type="term" value="F:transmembrane transporter activity"/>
    <property type="evidence" value="ECO:0007669"/>
    <property type="project" value="InterPro"/>
</dbReference>
<feature type="transmembrane region" description="Helical" evidence="4">
    <location>
        <begin position="306"/>
        <end position="327"/>
    </location>
</feature>
<feature type="transmembrane region" description="Helical" evidence="4">
    <location>
        <begin position="266"/>
        <end position="286"/>
    </location>
</feature>
<dbReference type="InterPro" id="IPR050327">
    <property type="entry name" value="Proton-linked_MCT"/>
</dbReference>
<name>D8Q656_SCHCM</name>
<keyword evidence="4" id="KW-0812">Transmembrane</keyword>
<dbReference type="AlphaFoldDB" id="D8Q656"/>
<feature type="transmembrane region" description="Helical" evidence="4">
    <location>
        <begin position="445"/>
        <end position="463"/>
    </location>
</feature>
<feature type="compositionally biased region" description="Basic and acidic residues" evidence="3">
    <location>
        <begin position="21"/>
        <end position="36"/>
    </location>
</feature>
<dbReference type="InParanoid" id="D8Q656"/>
<feature type="transmembrane region" description="Helical" evidence="4">
    <location>
        <begin position="49"/>
        <end position="73"/>
    </location>
</feature>
<dbReference type="VEuPathDB" id="FungiDB:SCHCODRAFT_02624743"/>
<dbReference type="InterPro" id="IPR036259">
    <property type="entry name" value="MFS_trans_sf"/>
</dbReference>
<dbReference type="PROSITE" id="PS50850">
    <property type="entry name" value="MFS"/>
    <property type="match status" value="1"/>
</dbReference>
<keyword evidence="7" id="KW-1185">Reference proteome</keyword>
<gene>
    <name evidence="6" type="ORF">SCHCODRAFT_235176</name>
</gene>
<dbReference type="SUPFAM" id="SSF103473">
    <property type="entry name" value="MFS general substrate transporter"/>
    <property type="match status" value="1"/>
</dbReference>
<evidence type="ECO:0000313" key="7">
    <source>
        <dbReference type="Proteomes" id="UP000007431"/>
    </source>
</evidence>
<comment type="similarity">
    <text evidence="2">Belongs to the major facilitator superfamily. Monocarboxylate porter (TC 2.A.1.13) family.</text>
</comment>
<dbReference type="HOGENOM" id="CLU_001265_1_2_1"/>
<feature type="transmembrane region" description="Helical" evidence="4">
    <location>
        <begin position="161"/>
        <end position="182"/>
    </location>
</feature>
<evidence type="ECO:0000256" key="4">
    <source>
        <dbReference type="SAM" id="Phobius"/>
    </source>
</evidence>
<dbReference type="eggNOG" id="KOG2504">
    <property type="taxonomic scope" value="Eukaryota"/>
</dbReference>
<feature type="transmembrane region" description="Helical" evidence="4">
    <location>
        <begin position="194"/>
        <end position="215"/>
    </location>
</feature>